<evidence type="ECO:0000259" key="6">
    <source>
        <dbReference type="PROSITE" id="PS51380"/>
    </source>
</evidence>
<dbReference type="GO" id="GO:0005886">
    <property type="term" value="C:plasma membrane"/>
    <property type="evidence" value="ECO:0007669"/>
    <property type="project" value="TreeGrafter"/>
</dbReference>
<keyword evidence="2 5" id="KW-0812">Transmembrane</keyword>
<dbReference type="PANTHER" id="PTHR10783">
    <property type="entry name" value="XENOTROPIC AND POLYTROPIC RETROVIRUS RECEPTOR 1-RELATED"/>
    <property type="match status" value="1"/>
</dbReference>
<comment type="caution">
    <text evidence="7">The sequence shown here is derived from an EMBL/GenBank/DDBJ whole genome shotgun (WGS) entry which is preliminary data.</text>
</comment>
<gene>
    <name evidence="7" type="ORF">PPERSA_02473</name>
</gene>
<dbReference type="GO" id="GO:0000822">
    <property type="term" value="F:inositol hexakisphosphate binding"/>
    <property type="evidence" value="ECO:0007669"/>
    <property type="project" value="TreeGrafter"/>
</dbReference>
<dbReference type="Proteomes" id="UP000054937">
    <property type="component" value="Unassembled WGS sequence"/>
</dbReference>
<dbReference type="PANTHER" id="PTHR10783:SF103">
    <property type="entry name" value="SOLUTE CARRIER FAMILY 53 MEMBER 1"/>
    <property type="match status" value="1"/>
</dbReference>
<keyword evidence="3 5" id="KW-1133">Transmembrane helix</keyword>
<protein>
    <recommendedName>
        <fullName evidence="6">EXS domain-containing protein</fullName>
    </recommendedName>
</protein>
<evidence type="ECO:0000256" key="2">
    <source>
        <dbReference type="ARBA" id="ARBA00022692"/>
    </source>
</evidence>
<evidence type="ECO:0000256" key="4">
    <source>
        <dbReference type="ARBA" id="ARBA00023136"/>
    </source>
</evidence>
<dbReference type="AlphaFoldDB" id="A0A0V0QB15"/>
<evidence type="ECO:0000256" key="3">
    <source>
        <dbReference type="ARBA" id="ARBA00022989"/>
    </source>
</evidence>
<dbReference type="InterPro" id="IPR004342">
    <property type="entry name" value="EXS_C"/>
</dbReference>
<dbReference type="Pfam" id="PF03124">
    <property type="entry name" value="EXS"/>
    <property type="match status" value="1"/>
</dbReference>
<dbReference type="EMBL" id="LDAU01000214">
    <property type="protein sequence ID" value="KRW99361.1"/>
    <property type="molecule type" value="Genomic_DNA"/>
</dbReference>
<reference evidence="7 8" key="1">
    <citation type="journal article" date="2015" name="Sci. Rep.">
        <title>Genome of the facultative scuticociliatosis pathogen Pseudocohnilembus persalinus provides insight into its virulence through horizontal gene transfer.</title>
        <authorList>
            <person name="Xiong J."/>
            <person name="Wang G."/>
            <person name="Cheng J."/>
            <person name="Tian M."/>
            <person name="Pan X."/>
            <person name="Warren A."/>
            <person name="Jiang C."/>
            <person name="Yuan D."/>
            <person name="Miao W."/>
        </authorList>
    </citation>
    <scope>NUCLEOTIDE SEQUENCE [LARGE SCALE GENOMIC DNA]</scope>
    <source>
        <strain evidence="7">36N120E</strain>
    </source>
</reference>
<feature type="transmembrane region" description="Helical" evidence="5">
    <location>
        <begin position="20"/>
        <end position="38"/>
    </location>
</feature>
<feature type="domain" description="EXS" evidence="6">
    <location>
        <begin position="1"/>
        <end position="169"/>
    </location>
</feature>
<dbReference type="PROSITE" id="PS51380">
    <property type="entry name" value="EXS"/>
    <property type="match status" value="1"/>
</dbReference>
<evidence type="ECO:0000313" key="7">
    <source>
        <dbReference type="EMBL" id="KRW99361.1"/>
    </source>
</evidence>
<sequence length="194" mass="23841">MAALTIVTSIFWSVLDEKDFFFKLWILIALISTLYSYYWDISQDWNLCNIESLQNIFKKNNQNGQQIIKITQNHIYDRKLYYFAMIINLMLRFSWILTIVYQKSLTQQNLDQKNWEVFKFFIYLFEVIRRFIWNFFRFEKEHIQQNIIPFQENQQNKEYNDIEQDQISNQYIDIELQFKEELIIKALLMSGGQF</sequence>
<proteinExistence type="predicted"/>
<comment type="subcellular location">
    <subcellularLocation>
        <location evidence="1">Membrane</location>
        <topology evidence="1">Multi-pass membrane protein</topology>
    </subcellularLocation>
</comment>
<accession>A0A0V0QB15</accession>
<dbReference type="GO" id="GO:0016036">
    <property type="term" value="P:cellular response to phosphate starvation"/>
    <property type="evidence" value="ECO:0007669"/>
    <property type="project" value="TreeGrafter"/>
</dbReference>
<dbReference type="OrthoDB" id="9970435at2759"/>
<organism evidence="7 8">
    <name type="scientific">Pseudocohnilembus persalinus</name>
    <name type="common">Ciliate</name>
    <dbReference type="NCBI Taxonomy" id="266149"/>
    <lineage>
        <taxon>Eukaryota</taxon>
        <taxon>Sar</taxon>
        <taxon>Alveolata</taxon>
        <taxon>Ciliophora</taxon>
        <taxon>Intramacronucleata</taxon>
        <taxon>Oligohymenophorea</taxon>
        <taxon>Scuticociliatia</taxon>
        <taxon>Philasterida</taxon>
        <taxon>Pseudocohnilembidae</taxon>
        <taxon>Pseudocohnilembus</taxon>
    </lineage>
</organism>
<evidence type="ECO:0000256" key="1">
    <source>
        <dbReference type="ARBA" id="ARBA00004141"/>
    </source>
</evidence>
<feature type="transmembrane region" description="Helical" evidence="5">
    <location>
        <begin position="80"/>
        <end position="100"/>
    </location>
</feature>
<evidence type="ECO:0000256" key="5">
    <source>
        <dbReference type="SAM" id="Phobius"/>
    </source>
</evidence>
<evidence type="ECO:0000313" key="8">
    <source>
        <dbReference type="Proteomes" id="UP000054937"/>
    </source>
</evidence>
<keyword evidence="8" id="KW-1185">Reference proteome</keyword>
<dbReference type="GO" id="GO:0006817">
    <property type="term" value="P:phosphate ion transport"/>
    <property type="evidence" value="ECO:0007669"/>
    <property type="project" value="TreeGrafter"/>
</dbReference>
<keyword evidence="4 5" id="KW-0472">Membrane</keyword>
<dbReference type="GO" id="GO:0005794">
    <property type="term" value="C:Golgi apparatus"/>
    <property type="evidence" value="ECO:0007669"/>
    <property type="project" value="TreeGrafter"/>
</dbReference>
<name>A0A0V0QB15_PSEPJ</name>
<dbReference type="InParanoid" id="A0A0V0QB15"/>